<organism evidence="1 3">
    <name type="scientific">Methanothermococcus okinawensis</name>
    <dbReference type="NCBI Taxonomy" id="155863"/>
    <lineage>
        <taxon>Archaea</taxon>
        <taxon>Methanobacteriati</taxon>
        <taxon>Methanobacteriota</taxon>
        <taxon>Methanomada group</taxon>
        <taxon>Methanococci</taxon>
        <taxon>Methanococcales</taxon>
        <taxon>Methanococcaceae</taxon>
        <taxon>Methanothermococcus</taxon>
    </lineage>
</organism>
<proteinExistence type="predicted"/>
<reference evidence="1" key="1">
    <citation type="journal article" date="2020" name="ISME J.">
        <title>Gammaproteobacteria mediating utilization of methyl-, sulfur- and petroleum organic compounds in deep ocean hydrothermal plumes.</title>
        <authorList>
            <person name="Zhou Z."/>
            <person name="Liu Y."/>
            <person name="Pan J."/>
            <person name="Cron B.R."/>
            <person name="Toner B.M."/>
            <person name="Anantharaman K."/>
            <person name="Breier J.A."/>
            <person name="Dick G.J."/>
            <person name="Li M."/>
        </authorList>
    </citation>
    <scope>NUCLEOTIDE SEQUENCE</scope>
    <source>
        <strain evidence="1">SZUA-1453</strain>
        <strain evidence="2">SZUA-1471</strain>
    </source>
</reference>
<accession>A0A832ZBK0</accession>
<gene>
    <name evidence="1" type="ORF">EYH15_00025</name>
    <name evidence="2" type="ORF">EYH21_03425</name>
</gene>
<evidence type="ECO:0000313" key="3">
    <source>
        <dbReference type="Proteomes" id="UP000643554"/>
    </source>
</evidence>
<evidence type="ECO:0000313" key="2">
    <source>
        <dbReference type="EMBL" id="HIP91334.1"/>
    </source>
</evidence>
<protein>
    <submittedName>
        <fullName evidence="1">Uncharacterized protein</fullName>
    </submittedName>
</protein>
<evidence type="ECO:0000313" key="1">
    <source>
        <dbReference type="EMBL" id="HIP83874.1"/>
    </source>
</evidence>
<dbReference type="EMBL" id="DQUO01000034">
    <property type="protein sequence ID" value="HIP91334.1"/>
    <property type="molecule type" value="Genomic_DNA"/>
</dbReference>
<dbReference type="EMBL" id="DQUI01000002">
    <property type="protein sequence ID" value="HIP83874.1"/>
    <property type="molecule type" value="Genomic_DNA"/>
</dbReference>
<dbReference type="Proteomes" id="UP000643554">
    <property type="component" value="Unassembled WGS sequence"/>
</dbReference>
<dbReference type="Proteomes" id="UP000618343">
    <property type="component" value="Unassembled WGS sequence"/>
</dbReference>
<name>A0A832ZBK0_9EURY</name>
<sequence length="169" mass="19685">MKYLLVIDYERDTERKRIDYLIEKWSQRASIEKIKKMAILVEAENIDELIREITSRLEGDPDEKLRVYQVKELKKSVPLKRTTLKYSISNKEGIEGFLNYLMAKLGASYQCSIGGIKNYQLYTKKGKCSISVGLYRDLVTFEIEGYSEGVDIIKNKIHRDMKLFIEGSL</sequence>
<comment type="caution">
    <text evidence="1">The sequence shown here is derived from an EMBL/GenBank/DDBJ whole genome shotgun (WGS) entry which is preliminary data.</text>
</comment>
<dbReference type="AlphaFoldDB" id="A0A832ZBK0"/>